<dbReference type="Proteomes" id="UP001168821">
    <property type="component" value="Unassembled WGS sequence"/>
</dbReference>
<feature type="compositionally biased region" description="Basic residues" evidence="1">
    <location>
        <begin position="13"/>
        <end position="28"/>
    </location>
</feature>
<evidence type="ECO:0000313" key="2">
    <source>
        <dbReference type="EMBL" id="KAJ3666332.1"/>
    </source>
</evidence>
<dbReference type="EMBL" id="JALNTZ010000001">
    <property type="protein sequence ID" value="KAJ3666332.1"/>
    <property type="molecule type" value="Genomic_DNA"/>
</dbReference>
<protein>
    <submittedName>
        <fullName evidence="2">Uncharacterized protein</fullName>
    </submittedName>
</protein>
<evidence type="ECO:0000313" key="3">
    <source>
        <dbReference type="Proteomes" id="UP001168821"/>
    </source>
</evidence>
<dbReference type="AlphaFoldDB" id="A0AA38IZA5"/>
<comment type="caution">
    <text evidence="2">The sequence shown here is derived from an EMBL/GenBank/DDBJ whole genome shotgun (WGS) entry which is preliminary data.</text>
</comment>
<organism evidence="2 3">
    <name type="scientific">Zophobas morio</name>
    <dbReference type="NCBI Taxonomy" id="2755281"/>
    <lineage>
        <taxon>Eukaryota</taxon>
        <taxon>Metazoa</taxon>
        <taxon>Ecdysozoa</taxon>
        <taxon>Arthropoda</taxon>
        <taxon>Hexapoda</taxon>
        <taxon>Insecta</taxon>
        <taxon>Pterygota</taxon>
        <taxon>Neoptera</taxon>
        <taxon>Endopterygota</taxon>
        <taxon>Coleoptera</taxon>
        <taxon>Polyphaga</taxon>
        <taxon>Cucujiformia</taxon>
        <taxon>Tenebrionidae</taxon>
        <taxon>Zophobas</taxon>
    </lineage>
</organism>
<reference evidence="2" key="1">
    <citation type="journal article" date="2023" name="G3 (Bethesda)">
        <title>Whole genome assemblies of Zophobas morio and Tenebrio molitor.</title>
        <authorList>
            <person name="Kaur S."/>
            <person name="Stinson S.A."/>
            <person name="diCenzo G.C."/>
        </authorList>
    </citation>
    <scope>NUCLEOTIDE SEQUENCE</scope>
    <source>
        <strain evidence="2">QUZm001</strain>
    </source>
</reference>
<feature type="compositionally biased region" description="Basic and acidic residues" evidence="1">
    <location>
        <begin position="29"/>
        <end position="42"/>
    </location>
</feature>
<sequence>MGDSSSVAAAGRCSHKGKLGPGYRKSRLQHSEKPRSGIRDPSRGMYGFKYRPLSGMNSLFRQRVEYSEQIQPSCTGIIWYIIAV</sequence>
<gene>
    <name evidence="2" type="ORF">Zmor_001781</name>
</gene>
<accession>A0AA38IZA5</accession>
<feature type="region of interest" description="Disordered" evidence="1">
    <location>
        <begin position="1"/>
        <end position="45"/>
    </location>
</feature>
<proteinExistence type="predicted"/>
<keyword evidence="3" id="KW-1185">Reference proteome</keyword>
<evidence type="ECO:0000256" key="1">
    <source>
        <dbReference type="SAM" id="MobiDB-lite"/>
    </source>
</evidence>
<name>A0AA38IZA5_9CUCU</name>